<name>A0ABT8CA46_9BACT</name>
<organism evidence="1 2">
    <name type="scientific">Cyclobacterium jeungdonense</name>
    <dbReference type="NCBI Taxonomy" id="708087"/>
    <lineage>
        <taxon>Bacteria</taxon>
        <taxon>Pseudomonadati</taxon>
        <taxon>Bacteroidota</taxon>
        <taxon>Cytophagia</taxon>
        <taxon>Cytophagales</taxon>
        <taxon>Cyclobacteriaceae</taxon>
        <taxon>Cyclobacterium</taxon>
    </lineage>
</organism>
<gene>
    <name evidence="1" type="ORF">QWZ15_12715</name>
</gene>
<evidence type="ECO:0000313" key="1">
    <source>
        <dbReference type="EMBL" id="MDN3688698.1"/>
    </source>
</evidence>
<sequence>MQSRILQILTRWTERTEMVLERERKRLKVGRSGELDRSFKTRVLTVAQDLFESQIDFLLRGRFVDMGAGRGRKIESQAGNRALLEEKSGRKPKKWYSRAYYGRLNDLQGVLGYQLMESAIQSIKGPLESE</sequence>
<keyword evidence="2" id="KW-1185">Reference proteome</keyword>
<accession>A0ABT8CA46</accession>
<proteinExistence type="predicted"/>
<comment type="caution">
    <text evidence="1">The sequence shown here is derived from an EMBL/GenBank/DDBJ whole genome shotgun (WGS) entry which is preliminary data.</text>
</comment>
<reference evidence="2" key="1">
    <citation type="journal article" date="2019" name="Int. J. Syst. Evol. Microbiol.">
        <title>The Global Catalogue of Microorganisms (GCM) 10K type strain sequencing project: providing services to taxonomists for standard genome sequencing and annotation.</title>
        <authorList>
            <consortium name="The Broad Institute Genomics Platform"/>
            <consortium name="The Broad Institute Genome Sequencing Center for Infectious Disease"/>
            <person name="Wu L."/>
            <person name="Ma J."/>
        </authorList>
    </citation>
    <scope>NUCLEOTIDE SEQUENCE [LARGE SCALE GENOMIC DNA]</scope>
    <source>
        <strain evidence="2">CECT 7706</strain>
    </source>
</reference>
<dbReference type="Proteomes" id="UP001236663">
    <property type="component" value="Unassembled WGS sequence"/>
</dbReference>
<dbReference type="EMBL" id="JAUFQS010000012">
    <property type="protein sequence ID" value="MDN3688698.1"/>
    <property type="molecule type" value="Genomic_DNA"/>
</dbReference>
<protein>
    <submittedName>
        <fullName evidence="1">Uncharacterized protein</fullName>
    </submittedName>
</protein>
<dbReference type="RefSeq" id="WP_163386497.1">
    <property type="nucleotide sequence ID" value="NZ_JAUFQS010000012.1"/>
</dbReference>
<evidence type="ECO:0000313" key="2">
    <source>
        <dbReference type="Proteomes" id="UP001236663"/>
    </source>
</evidence>